<dbReference type="EMBL" id="CAJRGZ010000016">
    <property type="protein sequence ID" value="CAG5152471.1"/>
    <property type="molecule type" value="Genomic_DNA"/>
</dbReference>
<evidence type="ECO:0000313" key="2">
    <source>
        <dbReference type="Proteomes" id="UP000676310"/>
    </source>
</evidence>
<dbReference type="OrthoDB" id="10256524at2759"/>
<organism evidence="1 2">
    <name type="scientific">Alternaria atra</name>
    <dbReference type="NCBI Taxonomy" id="119953"/>
    <lineage>
        <taxon>Eukaryota</taxon>
        <taxon>Fungi</taxon>
        <taxon>Dikarya</taxon>
        <taxon>Ascomycota</taxon>
        <taxon>Pezizomycotina</taxon>
        <taxon>Dothideomycetes</taxon>
        <taxon>Pleosporomycetidae</taxon>
        <taxon>Pleosporales</taxon>
        <taxon>Pleosporineae</taxon>
        <taxon>Pleosporaceae</taxon>
        <taxon>Alternaria</taxon>
        <taxon>Alternaria sect. Ulocladioides</taxon>
    </lineage>
</organism>
<accession>A0A8J2HVX3</accession>
<sequence>MQRRTFIAVAAGNNGRNGTWSAASPDGGGPEIYAVGSFDLDNSYSILRSGQAVTGNKNSKMVDLTWNPPTWTAWFNNSVPESIRLVALSESQDVSNDGCQKIIPNPNLYQDKIVLIL</sequence>
<comment type="caution">
    <text evidence="1">The sequence shown here is derived from an EMBL/GenBank/DDBJ whole genome shotgun (WGS) entry which is preliminary data.</text>
</comment>
<dbReference type="GeneID" id="67014266"/>
<dbReference type="GO" id="GO:0006508">
    <property type="term" value="P:proteolysis"/>
    <property type="evidence" value="ECO:0007669"/>
    <property type="project" value="InterPro"/>
</dbReference>
<keyword evidence="2" id="KW-1185">Reference proteome</keyword>
<dbReference type="GO" id="GO:0004252">
    <property type="term" value="F:serine-type endopeptidase activity"/>
    <property type="evidence" value="ECO:0007669"/>
    <property type="project" value="InterPro"/>
</dbReference>
<reference evidence="1" key="1">
    <citation type="submission" date="2021-05" db="EMBL/GenBank/DDBJ databases">
        <authorList>
            <person name="Stam R."/>
        </authorList>
    </citation>
    <scope>NUCLEOTIDE SEQUENCE</scope>
    <source>
        <strain evidence="1">CS162</strain>
    </source>
</reference>
<dbReference type="SUPFAM" id="SSF52743">
    <property type="entry name" value="Subtilisin-like"/>
    <property type="match status" value="1"/>
</dbReference>
<dbReference type="InterPro" id="IPR036852">
    <property type="entry name" value="Peptidase_S8/S53_dom_sf"/>
</dbReference>
<gene>
    <name evidence="1" type="ORF">ALTATR162_LOCUS2783</name>
</gene>
<proteinExistence type="predicted"/>
<evidence type="ECO:0000313" key="1">
    <source>
        <dbReference type="EMBL" id="CAG5152471.1"/>
    </source>
</evidence>
<dbReference type="RefSeq" id="XP_043166324.1">
    <property type="nucleotide sequence ID" value="XM_043310389.1"/>
</dbReference>
<dbReference type="Proteomes" id="UP000676310">
    <property type="component" value="Unassembled WGS sequence"/>
</dbReference>
<dbReference type="AlphaFoldDB" id="A0A8J2HVX3"/>
<name>A0A8J2HVX3_9PLEO</name>
<evidence type="ECO:0008006" key="3">
    <source>
        <dbReference type="Google" id="ProtNLM"/>
    </source>
</evidence>
<protein>
    <recommendedName>
        <fullName evidence="3">Subtilisin</fullName>
    </recommendedName>
</protein>